<dbReference type="RefSeq" id="WP_380553250.1">
    <property type="nucleotide sequence ID" value="NZ_JBHEZY010000005.1"/>
</dbReference>
<proteinExistence type="predicted"/>
<dbReference type="NCBIfam" id="TIGR02276">
    <property type="entry name" value="beta_rpt_yvtn"/>
    <property type="match status" value="7"/>
</dbReference>
<dbReference type="CDD" id="cd00603">
    <property type="entry name" value="IPT_PCSR"/>
    <property type="match status" value="1"/>
</dbReference>
<evidence type="ECO:0000313" key="4">
    <source>
        <dbReference type="Proteomes" id="UP001592530"/>
    </source>
</evidence>
<keyword evidence="1" id="KW-0732">Signal</keyword>
<feature type="domain" description="IPT/TIG" evidence="2">
    <location>
        <begin position="347"/>
        <end position="430"/>
    </location>
</feature>
<dbReference type="Gene3D" id="2.130.10.10">
    <property type="entry name" value="YVTN repeat-like/Quinoprotein amine dehydrogenase"/>
    <property type="match status" value="3"/>
</dbReference>
<dbReference type="SUPFAM" id="SSF50974">
    <property type="entry name" value="Nitrous oxide reductase, N-terminal domain"/>
    <property type="match status" value="1"/>
</dbReference>
<protein>
    <submittedName>
        <fullName evidence="3">Beta-propeller fold lactonase family protein</fullName>
    </submittedName>
</protein>
<dbReference type="Gene3D" id="2.60.40.10">
    <property type="entry name" value="Immunoglobulins"/>
    <property type="match status" value="1"/>
</dbReference>
<gene>
    <name evidence="3" type="ORF">ACEZDB_15045</name>
</gene>
<evidence type="ECO:0000256" key="1">
    <source>
        <dbReference type="SAM" id="SignalP"/>
    </source>
</evidence>
<dbReference type="EMBL" id="JBHEZY010000005">
    <property type="protein sequence ID" value="MFC1431964.1"/>
    <property type="molecule type" value="Genomic_DNA"/>
</dbReference>
<evidence type="ECO:0000259" key="2">
    <source>
        <dbReference type="SMART" id="SM00429"/>
    </source>
</evidence>
<feature type="chain" id="PRO_5045494888" evidence="1">
    <location>
        <begin position="43"/>
        <end position="561"/>
    </location>
</feature>
<dbReference type="SMART" id="SM00429">
    <property type="entry name" value="IPT"/>
    <property type="match status" value="1"/>
</dbReference>
<dbReference type="SUPFAM" id="SSF81296">
    <property type="entry name" value="E set domains"/>
    <property type="match status" value="1"/>
</dbReference>
<dbReference type="InterPro" id="IPR011964">
    <property type="entry name" value="YVTN_b-propeller_repeat"/>
</dbReference>
<reference evidence="3 4" key="1">
    <citation type="submission" date="2024-09" db="EMBL/GenBank/DDBJ databases">
        <authorList>
            <person name="Lee S.D."/>
        </authorList>
    </citation>
    <scope>NUCLEOTIDE SEQUENCE [LARGE SCALE GENOMIC DNA]</scope>
    <source>
        <strain evidence="3 4">N1-3</strain>
    </source>
</reference>
<dbReference type="InterPro" id="IPR013783">
    <property type="entry name" value="Ig-like_fold"/>
</dbReference>
<sequence length="561" mass="54231">MPSSPLLLPPRARSRHRFAALAAATALGLTGLVALNAPAAHADAGPSATTVYTADSGSGTVTAINTATGAVVATVPVGTNPSGVAEDAARSHVYVANTGDGTVSVIDTATDTVTAVVPGFAHPFGLAVTPDGGRVYVTNESGNTVSVIDTATDTVSGGPITVGANPFRVTVSPDGADVYVSNSGSNSVSVISTASGAVTATVPVGPSPVVLRTNPAGTLLYVANQGGNSVSVIDTAADAVIGTIPVGSIPQGLAVSPDGSQLYVTDQGDNAVSVVSTATGAVTATITVGANPVAVAFDSTGAHAFVADYNDSAVSVVDTAAQSVTGTVSTGTHPYDLAPDGVLPPPVPVVASVSPDSGPPAGGTVVTVSGSHLAGAAISFGGRPATDVSCTATSCTATSPAGTAPDTVDVRATTPDGTSAVSGADHFSYSAADVGVTLTATAVPGLLVGKINYTLTVTNHGPSALTAAAFGSGTLRGAALSSSDCAVSGGVSGGSFQCTVAGVAVGASVTRHLTASFGTLTVGLPWSLTMSRTSSSPVDLVPSDNSATRTCTIVTTAIITC</sequence>
<organism evidence="3 4">
    <name type="scientific">Streptacidiphilus alkalitolerans</name>
    <dbReference type="NCBI Taxonomy" id="3342712"/>
    <lineage>
        <taxon>Bacteria</taxon>
        <taxon>Bacillati</taxon>
        <taxon>Actinomycetota</taxon>
        <taxon>Actinomycetes</taxon>
        <taxon>Kitasatosporales</taxon>
        <taxon>Streptomycetaceae</taxon>
        <taxon>Streptacidiphilus</taxon>
    </lineage>
</organism>
<accession>A0ABV6X177</accession>
<dbReference type="InterPro" id="IPR015943">
    <property type="entry name" value="WD40/YVTN_repeat-like_dom_sf"/>
</dbReference>
<dbReference type="PANTHER" id="PTHR47197:SF3">
    <property type="entry name" value="DIHYDRO-HEME D1 DEHYDROGENASE"/>
    <property type="match status" value="1"/>
</dbReference>
<name>A0ABV6X177_9ACTN</name>
<dbReference type="InterPro" id="IPR011045">
    <property type="entry name" value="N2O_reductase_N"/>
</dbReference>
<dbReference type="PANTHER" id="PTHR47197">
    <property type="entry name" value="PROTEIN NIRF"/>
    <property type="match status" value="1"/>
</dbReference>
<dbReference type="InterPro" id="IPR002909">
    <property type="entry name" value="IPT_dom"/>
</dbReference>
<dbReference type="InterPro" id="IPR019405">
    <property type="entry name" value="Lactonase_7-beta_prop"/>
</dbReference>
<dbReference type="Pfam" id="PF01833">
    <property type="entry name" value="TIG"/>
    <property type="match status" value="1"/>
</dbReference>
<feature type="signal peptide" evidence="1">
    <location>
        <begin position="1"/>
        <end position="42"/>
    </location>
</feature>
<comment type="caution">
    <text evidence="3">The sequence shown here is derived from an EMBL/GenBank/DDBJ whole genome shotgun (WGS) entry which is preliminary data.</text>
</comment>
<dbReference type="InterPro" id="IPR014756">
    <property type="entry name" value="Ig_E-set"/>
</dbReference>
<evidence type="ECO:0000313" key="3">
    <source>
        <dbReference type="EMBL" id="MFC1431964.1"/>
    </source>
</evidence>
<dbReference type="Proteomes" id="UP001592530">
    <property type="component" value="Unassembled WGS sequence"/>
</dbReference>
<dbReference type="Pfam" id="PF10282">
    <property type="entry name" value="Lactonase"/>
    <property type="match status" value="2"/>
</dbReference>
<dbReference type="InterPro" id="IPR051200">
    <property type="entry name" value="Host-pathogen_enzymatic-act"/>
</dbReference>